<evidence type="ECO:0000256" key="2">
    <source>
        <dbReference type="ARBA" id="ARBA00004651"/>
    </source>
</evidence>
<dbReference type="CDD" id="cd00082">
    <property type="entry name" value="HisKA"/>
    <property type="match status" value="1"/>
</dbReference>
<dbReference type="PANTHER" id="PTHR45528:SF1">
    <property type="entry name" value="SENSOR HISTIDINE KINASE CPXA"/>
    <property type="match status" value="1"/>
</dbReference>
<comment type="catalytic activity">
    <reaction evidence="1">
        <text>ATP + protein L-histidine = ADP + protein N-phospho-L-histidine.</text>
        <dbReference type="EC" id="2.7.13.3"/>
    </reaction>
</comment>
<keyword evidence="6" id="KW-0808">Transferase</keyword>
<feature type="domain" description="Histidine kinase" evidence="15">
    <location>
        <begin position="159"/>
        <end position="375"/>
    </location>
</feature>
<keyword evidence="7 14" id="KW-0812">Transmembrane</keyword>
<dbReference type="InterPro" id="IPR003594">
    <property type="entry name" value="HATPase_dom"/>
</dbReference>
<evidence type="ECO:0000256" key="13">
    <source>
        <dbReference type="ARBA" id="ARBA00023136"/>
    </source>
</evidence>
<keyword evidence="17" id="KW-1185">Reference proteome</keyword>
<keyword evidence="4" id="KW-1003">Cell membrane</keyword>
<dbReference type="InterPro" id="IPR036890">
    <property type="entry name" value="HATPase_C_sf"/>
</dbReference>
<dbReference type="Pfam" id="PF00512">
    <property type="entry name" value="HisKA"/>
    <property type="match status" value="1"/>
</dbReference>
<keyword evidence="5" id="KW-0597">Phosphoprotein</keyword>
<evidence type="ECO:0000256" key="3">
    <source>
        <dbReference type="ARBA" id="ARBA00012438"/>
    </source>
</evidence>
<dbReference type="SUPFAM" id="SSF47384">
    <property type="entry name" value="Homodimeric domain of signal transducing histidine kinase"/>
    <property type="match status" value="1"/>
</dbReference>
<dbReference type="Pfam" id="PF02518">
    <property type="entry name" value="HATPase_c"/>
    <property type="match status" value="1"/>
</dbReference>
<comment type="caution">
    <text evidence="16">The sequence shown here is derived from an EMBL/GenBank/DDBJ whole genome shotgun (WGS) entry which is preliminary data.</text>
</comment>
<dbReference type="InterPro" id="IPR005467">
    <property type="entry name" value="His_kinase_dom"/>
</dbReference>
<dbReference type="Gene3D" id="3.30.565.10">
    <property type="entry name" value="Histidine kinase-like ATPase, C-terminal domain"/>
    <property type="match status" value="1"/>
</dbReference>
<evidence type="ECO:0000256" key="10">
    <source>
        <dbReference type="ARBA" id="ARBA00022840"/>
    </source>
</evidence>
<keyword evidence="13 14" id="KW-0472">Membrane</keyword>
<feature type="transmembrane region" description="Helical" evidence="14">
    <location>
        <begin position="12"/>
        <end position="33"/>
    </location>
</feature>
<evidence type="ECO:0000256" key="8">
    <source>
        <dbReference type="ARBA" id="ARBA00022741"/>
    </source>
</evidence>
<protein>
    <recommendedName>
        <fullName evidence="3">histidine kinase</fullName>
        <ecNumber evidence="3">2.7.13.3</ecNumber>
    </recommendedName>
</protein>
<dbReference type="GO" id="GO:0016301">
    <property type="term" value="F:kinase activity"/>
    <property type="evidence" value="ECO:0007669"/>
    <property type="project" value="UniProtKB-KW"/>
</dbReference>
<dbReference type="SUPFAM" id="SSF55874">
    <property type="entry name" value="ATPase domain of HSP90 chaperone/DNA topoisomerase II/histidine kinase"/>
    <property type="match status" value="1"/>
</dbReference>
<evidence type="ECO:0000256" key="7">
    <source>
        <dbReference type="ARBA" id="ARBA00022692"/>
    </source>
</evidence>
<evidence type="ECO:0000259" key="15">
    <source>
        <dbReference type="PROSITE" id="PS50109"/>
    </source>
</evidence>
<evidence type="ECO:0000256" key="1">
    <source>
        <dbReference type="ARBA" id="ARBA00000085"/>
    </source>
</evidence>
<name>A0ABT1EJH0_9FIRM</name>
<keyword evidence="10" id="KW-0067">ATP-binding</keyword>
<keyword evidence="9 16" id="KW-0418">Kinase</keyword>
<dbReference type="PRINTS" id="PR00344">
    <property type="entry name" value="BCTRLSENSOR"/>
</dbReference>
<proteinExistence type="predicted"/>
<dbReference type="InterPro" id="IPR004358">
    <property type="entry name" value="Sig_transdc_His_kin-like_C"/>
</dbReference>
<keyword evidence="11 14" id="KW-1133">Transmembrane helix</keyword>
<dbReference type="Proteomes" id="UP001523565">
    <property type="component" value="Unassembled WGS sequence"/>
</dbReference>
<evidence type="ECO:0000256" key="14">
    <source>
        <dbReference type="SAM" id="Phobius"/>
    </source>
</evidence>
<dbReference type="EC" id="2.7.13.3" evidence="3"/>
<dbReference type="InterPro" id="IPR003661">
    <property type="entry name" value="HisK_dim/P_dom"/>
</dbReference>
<organism evidence="16 17">
    <name type="scientific">Ohessyouella blattaphilus</name>
    <dbReference type="NCBI Taxonomy" id="2949333"/>
    <lineage>
        <taxon>Bacteria</taxon>
        <taxon>Bacillati</taxon>
        <taxon>Bacillota</taxon>
        <taxon>Clostridia</taxon>
        <taxon>Lachnospirales</taxon>
        <taxon>Lachnospiraceae</taxon>
        <taxon>Ohessyouella</taxon>
    </lineage>
</organism>
<dbReference type="InterPro" id="IPR036097">
    <property type="entry name" value="HisK_dim/P_sf"/>
</dbReference>
<dbReference type="RefSeq" id="WP_262069729.1">
    <property type="nucleotide sequence ID" value="NZ_JAMXOC010000018.1"/>
</dbReference>
<sequence length="381" mass="43553">MKNRDKYRKLKFSILLQTLMAATLTVLVAGFLMEILAGGKISNSLTEMFDKILVRFSADGTATELYEKLIVANKEFFLLIGFLILFAIFFNVALSKMIMYLMQVEHGIEHVVEDSAVPIRLTTELKPIEVRLNEIKATIKRQEIEAEKEEKSRNDLMLFLAHDLKTPLTSVLAYLSLLESNPELTGEEREKYTKIALAKAQRLEELFIEFFEVTKLNLQEMELVMVPVNLSLMLEQLADELYAVLKDRHLQCEVEVEDNLIIQADPDKLIRVFDNILRNAIAYCYDNSTIIIHARRKRGNVEITFSNQGDPIPPVMLQTIFEKFYRVDNARSSKTGGAGLGLAIAKDIVEMHHGTIRAKSDDFWTQFIVSLPLESEEEESK</sequence>
<evidence type="ECO:0000256" key="4">
    <source>
        <dbReference type="ARBA" id="ARBA00022475"/>
    </source>
</evidence>
<keyword evidence="12" id="KW-0902">Two-component regulatory system</keyword>
<evidence type="ECO:0000313" key="17">
    <source>
        <dbReference type="Proteomes" id="UP001523565"/>
    </source>
</evidence>
<dbReference type="SMART" id="SM00387">
    <property type="entry name" value="HATPase_c"/>
    <property type="match status" value="1"/>
</dbReference>
<feature type="transmembrane region" description="Helical" evidence="14">
    <location>
        <begin position="76"/>
        <end position="94"/>
    </location>
</feature>
<comment type="subcellular location">
    <subcellularLocation>
        <location evidence="2">Cell membrane</location>
        <topology evidence="2">Multi-pass membrane protein</topology>
    </subcellularLocation>
</comment>
<evidence type="ECO:0000256" key="6">
    <source>
        <dbReference type="ARBA" id="ARBA00022679"/>
    </source>
</evidence>
<accession>A0ABT1EJH0</accession>
<dbReference type="InterPro" id="IPR050398">
    <property type="entry name" value="HssS/ArlS-like"/>
</dbReference>
<dbReference type="PANTHER" id="PTHR45528">
    <property type="entry name" value="SENSOR HISTIDINE KINASE CPXA"/>
    <property type="match status" value="1"/>
</dbReference>
<dbReference type="EMBL" id="JAMZFV010000018">
    <property type="protein sequence ID" value="MCP1110849.1"/>
    <property type="molecule type" value="Genomic_DNA"/>
</dbReference>
<keyword evidence="8" id="KW-0547">Nucleotide-binding</keyword>
<evidence type="ECO:0000313" key="16">
    <source>
        <dbReference type="EMBL" id="MCP1110849.1"/>
    </source>
</evidence>
<dbReference type="PROSITE" id="PS50109">
    <property type="entry name" value="HIS_KIN"/>
    <property type="match status" value="1"/>
</dbReference>
<reference evidence="16 17" key="1">
    <citation type="journal article" date="2022" name="Genome Biol. Evol.">
        <title>Host diet, physiology and behaviors set the stage for Lachnospiraceae cladogenesis.</title>
        <authorList>
            <person name="Vera-Ponce De Leon A."/>
            <person name="Schneider M."/>
            <person name="Jahnes B.C."/>
            <person name="Sadowski V."/>
            <person name="Camuy-Velez L.A."/>
            <person name="Duan J."/>
            <person name="Sabree Z.L."/>
        </authorList>
    </citation>
    <scope>NUCLEOTIDE SEQUENCE [LARGE SCALE GENOMIC DNA]</scope>
    <source>
        <strain evidence="16 17">PAL227</strain>
    </source>
</reference>
<evidence type="ECO:0000256" key="11">
    <source>
        <dbReference type="ARBA" id="ARBA00022989"/>
    </source>
</evidence>
<dbReference type="Gene3D" id="1.10.287.130">
    <property type="match status" value="1"/>
</dbReference>
<evidence type="ECO:0000256" key="9">
    <source>
        <dbReference type="ARBA" id="ARBA00022777"/>
    </source>
</evidence>
<gene>
    <name evidence="16" type="ORF">NK118_11360</name>
</gene>
<evidence type="ECO:0000256" key="5">
    <source>
        <dbReference type="ARBA" id="ARBA00022553"/>
    </source>
</evidence>
<evidence type="ECO:0000256" key="12">
    <source>
        <dbReference type="ARBA" id="ARBA00023012"/>
    </source>
</evidence>
<dbReference type="SMART" id="SM00388">
    <property type="entry name" value="HisKA"/>
    <property type="match status" value="1"/>
</dbReference>